<reference evidence="1 2" key="1">
    <citation type="submission" date="2024-04" db="EMBL/GenBank/DDBJ databases">
        <authorList>
            <person name="Waldvogel A.-M."/>
            <person name="Schoenle A."/>
        </authorList>
    </citation>
    <scope>NUCLEOTIDE SEQUENCE [LARGE SCALE GENOMIC DNA]</scope>
</reference>
<gene>
    <name evidence="1" type="ORF">KC01_LOCUS14565</name>
</gene>
<keyword evidence="2" id="KW-1185">Reference proteome</keyword>
<name>A0AAV2K8K6_KNICA</name>
<protein>
    <submittedName>
        <fullName evidence="1">Uncharacterized protein</fullName>
    </submittedName>
</protein>
<dbReference type="AlphaFoldDB" id="A0AAV2K8K6"/>
<dbReference type="EMBL" id="OZ035838">
    <property type="protein sequence ID" value="CAL1584194.1"/>
    <property type="molecule type" value="Genomic_DNA"/>
</dbReference>
<evidence type="ECO:0000313" key="1">
    <source>
        <dbReference type="EMBL" id="CAL1584194.1"/>
    </source>
</evidence>
<evidence type="ECO:0000313" key="2">
    <source>
        <dbReference type="Proteomes" id="UP001497482"/>
    </source>
</evidence>
<dbReference type="Proteomes" id="UP001497482">
    <property type="component" value="Chromosome 16"/>
</dbReference>
<sequence length="34" mass="3880">MLDRIYIALSSRRTASPSHRVGPSIPPNQLDWIM</sequence>
<organism evidence="1 2">
    <name type="scientific">Knipowitschia caucasica</name>
    <name type="common">Caucasian dwarf goby</name>
    <name type="synonym">Pomatoschistus caucasicus</name>
    <dbReference type="NCBI Taxonomy" id="637954"/>
    <lineage>
        <taxon>Eukaryota</taxon>
        <taxon>Metazoa</taxon>
        <taxon>Chordata</taxon>
        <taxon>Craniata</taxon>
        <taxon>Vertebrata</taxon>
        <taxon>Euteleostomi</taxon>
        <taxon>Actinopterygii</taxon>
        <taxon>Neopterygii</taxon>
        <taxon>Teleostei</taxon>
        <taxon>Neoteleostei</taxon>
        <taxon>Acanthomorphata</taxon>
        <taxon>Gobiaria</taxon>
        <taxon>Gobiiformes</taxon>
        <taxon>Gobioidei</taxon>
        <taxon>Gobiidae</taxon>
        <taxon>Gobiinae</taxon>
        <taxon>Knipowitschia</taxon>
    </lineage>
</organism>
<proteinExistence type="predicted"/>
<accession>A0AAV2K8K6</accession>